<keyword evidence="2" id="KW-1185">Reference proteome</keyword>
<accession>A0A1Q3ED46</accession>
<dbReference type="AlphaFoldDB" id="A0A1Q3ED46"/>
<protein>
    <submittedName>
        <fullName evidence="1">Uncharacterized protein</fullName>
    </submittedName>
</protein>
<dbReference type="EMBL" id="BDGU01000236">
    <property type="protein sequence ID" value="GAW05130.1"/>
    <property type="molecule type" value="Genomic_DNA"/>
</dbReference>
<sequence>MVHVQPCLFTYTIPPSPQVWFFYITLHPPSGLQASSFRSIYIQNYFCCAPFKKTGLKPGIFKIVWLRGPHCPRRFPTVACARSHSSPQNHASAWWARYGSEFEWCAEFFKLYVDVVYKV</sequence>
<gene>
    <name evidence="1" type="ORF">LENED_006966</name>
</gene>
<proteinExistence type="predicted"/>
<comment type="caution">
    <text evidence="1">The sequence shown here is derived from an EMBL/GenBank/DDBJ whole genome shotgun (WGS) entry which is preliminary data.</text>
</comment>
<organism evidence="1 2">
    <name type="scientific">Lentinula edodes</name>
    <name type="common">Shiitake mushroom</name>
    <name type="synonym">Lentinus edodes</name>
    <dbReference type="NCBI Taxonomy" id="5353"/>
    <lineage>
        <taxon>Eukaryota</taxon>
        <taxon>Fungi</taxon>
        <taxon>Dikarya</taxon>
        <taxon>Basidiomycota</taxon>
        <taxon>Agaricomycotina</taxon>
        <taxon>Agaricomycetes</taxon>
        <taxon>Agaricomycetidae</taxon>
        <taxon>Agaricales</taxon>
        <taxon>Marasmiineae</taxon>
        <taxon>Omphalotaceae</taxon>
        <taxon>Lentinula</taxon>
    </lineage>
</organism>
<reference evidence="1 2" key="2">
    <citation type="submission" date="2017-02" db="EMBL/GenBank/DDBJ databases">
        <title>A genome survey and senescence transcriptome analysis in Lentinula edodes.</title>
        <authorList>
            <person name="Sakamoto Y."/>
            <person name="Nakade K."/>
            <person name="Sato S."/>
            <person name="Yoshida Y."/>
            <person name="Miyazaki K."/>
            <person name="Natsume S."/>
            <person name="Konno N."/>
        </authorList>
    </citation>
    <scope>NUCLEOTIDE SEQUENCE [LARGE SCALE GENOMIC DNA]</scope>
    <source>
        <strain evidence="1 2">NBRC 111202</strain>
    </source>
</reference>
<reference evidence="1 2" key="1">
    <citation type="submission" date="2016-08" db="EMBL/GenBank/DDBJ databases">
        <authorList>
            <consortium name="Lentinula edodes genome sequencing consortium"/>
            <person name="Sakamoto Y."/>
            <person name="Nakade K."/>
            <person name="Sato S."/>
            <person name="Yoshida Y."/>
            <person name="Miyazaki K."/>
            <person name="Natsume S."/>
            <person name="Konno N."/>
        </authorList>
    </citation>
    <scope>NUCLEOTIDE SEQUENCE [LARGE SCALE GENOMIC DNA]</scope>
    <source>
        <strain evidence="1 2">NBRC 111202</strain>
    </source>
</reference>
<evidence type="ECO:0000313" key="1">
    <source>
        <dbReference type="EMBL" id="GAW05130.1"/>
    </source>
</evidence>
<evidence type="ECO:0000313" key="2">
    <source>
        <dbReference type="Proteomes" id="UP000188533"/>
    </source>
</evidence>
<name>A0A1Q3ED46_LENED</name>
<dbReference type="Proteomes" id="UP000188533">
    <property type="component" value="Unassembled WGS sequence"/>
</dbReference>